<reference evidence="1" key="1">
    <citation type="submission" date="2022-10" db="EMBL/GenBank/DDBJ databases">
        <title>The complete genomes of actinobacterial strains from the NBC collection.</title>
        <authorList>
            <person name="Joergensen T.S."/>
            <person name="Alvarez Arevalo M."/>
            <person name="Sterndorff E.B."/>
            <person name="Faurdal D."/>
            <person name="Vuksanovic O."/>
            <person name="Mourched A.-S."/>
            <person name="Charusanti P."/>
            <person name="Shaw S."/>
            <person name="Blin K."/>
            <person name="Weber T."/>
        </authorList>
    </citation>
    <scope>NUCLEOTIDE SEQUENCE</scope>
    <source>
        <strain evidence="1">NBC 01771</strain>
    </source>
</reference>
<name>A0ACD4ZGT4_9ACTN</name>
<dbReference type="EMBL" id="CP109109">
    <property type="protein sequence ID" value="WSB97512.1"/>
    <property type="molecule type" value="Genomic_DNA"/>
</dbReference>
<gene>
    <name evidence="1" type="ORF">OG835_11150</name>
</gene>
<organism evidence="1 2">
    <name type="scientific">Streptomyces scopuliridis</name>
    <dbReference type="NCBI Taxonomy" id="452529"/>
    <lineage>
        <taxon>Bacteria</taxon>
        <taxon>Bacillati</taxon>
        <taxon>Actinomycetota</taxon>
        <taxon>Actinomycetes</taxon>
        <taxon>Kitasatosporales</taxon>
        <taxon>Streptomycetaceae</taxon>
        <taxon>Streptomyces</taxon>
    </lineage>
</organism>
<keyword evidence="2" id="KW-1185">Reference proteome</keyword>
<evidence type="ECO:0000313" key="1">
    <source>
        <dbReference type="EMBL" id="WSB97512.1"/>
    </source>
</evidence>
<proteinExistence type="predicted"/>
<sequence>MYRRSTPGNRPGQRTLSKRTALSALGGLITTVLLATAQSAGAAPAPVTPSDRDGMSRAFTRAAAEFEVPRDLLVAVGYGETHLDGHRGEPSQANGYGVMHLVSNPKSHTLEKAAELTGERSSELREDTAANIRGGAAVLRAYADGLGLDSGERRSIDEWYPVVARYGGAADIRTARLYADTVYTLLAQGIDADVPGGESVTVRPRAVEPERGAYAATGSDQRSAALSPDYPDAAWVPANSANYAAGRSASISSVVVHVTQGSYAGTISWFQNPSSQVSSHYVVRSSDGAITQMVRDSDTAYHARSANSSSLGIEHEGFINDPSWFTDSMYRSSAALTRYLCDRYGIPKDRAHIVGHAEVPGNDHTDPGPNWNWNYYMQLVGGSGGGGGSVQLSFPSYNTLRSGSTGAQVTAAQTLLNQQGHNVGTADGVFGTRTTSAVTSFQTARGLPADGVVGARTWTALLAAGTTSEVREGSTGAVVERLQRALTAALGRTVSIDGQFGPNTAQAVRDYQSGRGLTVDGIAGPATWSALQAGR</sequence>
<evidence type="ECO:0000313" key="2">
    <source>
        <dbReference type="Proteomes" id="UP001348369"/>
    </source>
</evidence>
<protein>
    <submittedName>
        <fullName evidence="1">N-acetylmuramoyl-L-alanine amidase</fullName>
    </submittedName>
</protein>
<accession>A0ACD4ZGT4</accession>
<dbReference type="Proteomes" id="UP001348369">
    <property type="component" value="Chromosome"/>
</dbReference>